<keyword evidence="1 2" id="KW-0472">Membrane</keyword>
<evidence type="ECO:0000256" key="2">
    <source>
        <dbReference type="SAM" id="Phobius"/>
    </source>
</evidence>
<keyword evidence="1" id="KW-1208">Phospholipid metabolism</keyword>
<dbReference type="PANTHER" id="PTHR36305">
    <property type="entry name" value="PHOSPHATIDYLGLYCEROPHOSPHATASE A"/>
    <property type="match status" value="1"/>
</dbReference>
<organism evidence="4 5">
    <name type="scientific">Granulibacter bethesdensis</name>
    <dbReference type="NCBI Taxonomy" id="364410"/>
    <lineage>
        <taxon>Bacteria</taxon>
        <taxon>Pseudomonadati</taxon>
        <taxon>Pseudomonadota</taxon>
        <taxon>Alphaproteobacteria</taxon>
        <taxon>Acetobacterales</taxon>
        <taxon>Acetobacteraceae</taxon>
        <taxon>Granulibacter</taxon>
    </lineage>
</organism>
<proteinExistence type="predicted"/>
<dbReference type="Pfam" id="PF04608">
    <property type="entry name" value="PgpA"/>
    <property type="match status" value="1"/>
</dbReference>
<sequence>MKVSMNIPRFIASGFGSGLIIMQGAGTVGTAFALVAGAFLWWFSPLLLGLAALAACVGGWWAVRACGALNDPGWVVIDEFAGMWITMLALPLHPTTTALALAFLIFRVLDITKLGPIGWADRKKDAMGVMGDDILAGIAGALILVFIRLAAPHLLG</sequence>
<dbReference type="PIRSF" id="PIRSF006162">
    <property type="entry name" value="PgpA"/>
    <property type="match status" value="1"/>
</dbReference>
<comment type="subcellular location">
    <subcellularLocation>
        <location evidence="1">Cell inner membrane</location>
        <topology evidence="1">Multi-pass membrane protein</topology>
    </subcellularLocation>
</comment>
<keyword evidence="1 2" id="KW-0812">Transmembrane</keyword>
<name>A0AAC9P8E2_9PROT</name>
<dbReference type="CDD" id="cd06971">
    <property type="entry name" value="PgpA"/>
    <property type="match status" value="1"/>
</dbReference>
<comment type="function">
    <text evidence="1">Lipid phosphatase which dephosphorylates phosphatidylglycerophosphate (PGP) to phosphatidylglycerol (PG).</text>
</comment>
<dbReference type="InterPro" id="IPR036681">
    <property type="entry name" value="PgpA-like_sf"/>
</dbReference>
<evidence type="ECO:0000313" key="4">
    <source>
        <dbReference type="EMBL" id="APH54486.1"/>
    </source>
</evidence>
<dbReference type="GO" id="GO:0046872">
    <property type="term" value="F:metal ion binding"/>
    <property type="evidence" value="ECO:0007669"/>
    <property type="project" value="UniProtKB-KW"/>
</dbReference>
<evidence type="ECO:0000259" key="3">
    <source>
        <dbReference type="Pfam" id="PF04608"/>
    </source>
</evidence>
<feature type="domain" description="YutG/PgpA" evidence="3">
    <location>
        <begin position="10"/>
        <end position="147"/>
    </location>
</feature>
<accession>A0AAC9P8E2</accession>
<comment type="catalytic activity">
    <reaction evidence="1">
        <text>a 1,2-diacyl-sn-glycero-3-phospho-(1'-sn-glycero-3'-phosphate) + H2O = a 1,2-diacyl-sn-glycero-3-phospho-(1'-sn-glycerol) + phosphate</text>
        <dbReference type="Rhea" id="RHEA:33751"/>
        <dbReference type="ChEBI" id="CHEBI:15377"/>
        <dbReference type="ChEBI" id="CHEBI:43474"/>
        <dbReference type="ChEBI" id="CHEBI:60110"/>
        <dbReference type="ChEBI" id="CHEBI:64716"/>
        <dbReference type="EC" id="3.1.3.27"/>
    </reaction>
</comment>
<comment type="pathway">
    <text evidence="1">Phospholipid metabolism; phosphatidylglycerol biosynthesis; phosphatidylglycerol from CDP-diacylglycerol: step 2/2.</text>
</comment>
<dbReference type="GO" id="GO:0008962">
    <property type="term" value="F:phosphatidylglycerophosphatase activity"/>
    <property type="evidence" value="ECO:0007669"/>
    <property type="project" value="UniProtKB-EC"/>
</dbReference>
<keyword evidence="2" id="KW-1133">Transmembrane helix</keyword>
<keyword evidence="1" id="KW-0595">Phospholipid degradation</keyword>
<dbReference type="PANTHER" id="PTHR36305:SF1">
    <property type="entry name" value="PHOSPHATIDYLGLYCEROPHOSPHATASE A"/>
    <property type="match status" value="1"/>
</dbReference>
<dbReference type="GO" id="GO:0005886">
    <property type="term" value="C:plasma membrane"/>
    <property type="evidence" value="ECO:0007669"/>
    <property type="project" value="UniProtKB-SubCell"/>
</dbReference>
<keyword evidence="1" id="KW-0997">Cell inner membrane</keyword>
<keyword evidence="1" id="KW-0479">Metal-binding</keyword>
<reference evidence="5" key="1">
    <citation type="submission" date="2016-11" db="EMBL/GenBank/DDBJ databases">
        <title>Comparative genomic and phenotypic analysis of Granulibacter bethesdensis clinical isolates from patients with chronic granulomatous disease.</title>
        <authorList>
            <person name="Zarember K.A."/>
            <person name="Porcella S.F."/>
            <person name="Chu J."/>
            <person name="Ding L."/>
            <person name="Dahlstrom E."/>
            <person name="Barbian K."/>
            <person name="Martens C."/>
            <person name="Sykora L."/>
            <person name="Kramer S."/>
            <person name="Pettinato A.M."/>
            <person name="Hong H."/>
            <person name="Wald G."/>
            <person name="Berg L.J."/>
            <person name="Rogge L.S."/>
            <person name="Greenberg D.E."/>
            <person name="Falcone E.L."/>
            <person name="Neves J.F."/>
            <person name="Simoes M.J."/>
            <person name="Casal M."/>
            <person name="Rodriguez-Lopez F.C."/>
            <person name="Zelazny A."/>
            <person name="Gallin J.I."/>
            <person name="Holland S.M."/>
        </authorList>
    </citation>
    <scope>NUCLEOTIDE SEQUENCE [LARGE SCALE GENOMIC DNA]</scope>
    <source>
        <strain evidence="5">NIH9.1</strain>
    </source>
</reference>
<keyword evidence="1 4" id="KW-0378">Hydrolase</keyword>
<dbReference type="EMBL" id="CP018191">
    <property type="protein sequence ID" value="APH54486.1"/>
    <property type="molecule type" value="Genomic_DNA"/>
</dbReference>
<evidence type="ECO:0000313" key="5">
    <source>
        <dbReference type="Proteomes" id="UP000182373"/>
    </source>
</evidence>
<dbReference type="SUPFAM" id="SSF101307">
    <property type="entry name" value="YutG-like"/>
    <property type="match status" value="1"/>
</dbReference>
<dbReference type="InterPro" id="IPR007686">
    <property type="entry name" value="YutG/PgpA"/>
</dbReference>
<dbReference type="AlphaFoldDB" id="A0AAC9P8E2"/>
<keyword evidence="1" id="KW-0443">Lipid metabolism</keyword>
<protein>
    <recommendedName>
        <fullName evidence="1">Phosphatidylglycerophosphatase A</fullName>
        <ecNumber evidence="1">3.1.3.27</ecNumber>
    </recommendedName>
    <alternativeName>
        <fullName evidence="1">Phosphatidylglycerolphosphate phosphatase A</fullName>
    </alternativeName>
</protein>
<dbReference type="InterPro" id="IPR026037">
    <property type="entry name" value="PgpA"/>
</dbReference>
<dbReference type="EC" id="3.1.3.27" evidence="1"/>
<keyword evidence="1" id="KW-0460">Magnesium</keyword>
<feature type="transmembrane region" description="Helical" evidence="2">
    <location>
        <begin position="84"/>
        <end position="106"/>
    </location>
</feature>
<feature type="transmembrane region" description="Helical" evidence="2">
    <location>
        <begin position="43"/>
        <end position="63"/>
    </location>
</feature>
<dbReference type="Proteomes" id="UP000182373">
    <property type="component" value="Chromosome"/>
</dbReference>
<keyword evidence="1" id="KW-0442">Lipid degradation</keyword>
<evidence type="ECO:0000256" key="1">
    <source>
        <dbReference type="PIRNR" id="PIRNR006162"/>
    </source>
</evidence>
<dbReference type="GO" id="GO:0009395">
    <property type="term" value="P:phospholipid catabolic process"/>
    <property type="evidence" value="ECO:0007669"/>
    <property type="project" value="UniProtKB-KW"/>
</dbReference>
<feature type="transmembrane region" description="Helical" evidence="2">
    <location>
        <begin position="134"/>
        <end position="151"/>
    </location>
</feature>
<comment type="cofactor">
    <cofactor evidence="1">
        <name>Mg(2+)</name>
        <dbReference type="ChEBI" id="CHEBI:18420"/>
    </cofactor>
</comment>
<gene>
    <name evidence="4" type="ORF">GbCGDNIH9_1193</name>
</gene>
<keyword evidence="1" id="KW-1003">Cell membrane</keyword>